<evidence type="ECO:0000313" key="19">
    <source>
        <dbReference type="Proteomes" id="UP000694920"/>
    </source>
</evidence>
<dbReference type="Pfam" id="PF00445">
    <property type="entry name" value="Ribonuclease_T2"/>
    <property type="match status" value="1"/>
</dbReference>
<evidence type="ECO:0000256" key="17">
    <source>
        <dbReference type="RuleBase" id="RU004328"/>
    </source>
</evidence>
<dbReference type="InterPro" id="IPR033697">
    <property type="entry name" value="Ribonuclease_T2_eukaryotic"/>
</dbReference>
<accession>A0AAJ7BZV6</accession>
<evidence type="ECO:0000256" key="5">
    <source>
        <dbReference type="ARBA" id="ARBA00022525"/>
    </source>
</evidence>
<keyword evidence="9" id="KW-0256">Endoplasmic reticulum</keyword>
<keyword evidence="19" id="KW-1185">Reference proteome</keyword>
<keyword evidence="10" id="KW-1015">Disulfide bond</keyword>
<keyword evidence="12" id="KW-0458">Lysosome</keyword>
<dbReference type="InterPro" id="IPR001568">
    <property type="entry name" value="RNase_T2-like"/>
</dbReference>
<evidence type="ECO:0000256" key="3">
    <source>
        <dbReference type="ARBA" id="ARBA00004613"/>
    </source>
</evidence>
<reference evidence="20" key="1">
    <citation type="submission" date="2025-08" db="UniProtKB">
        <authorList>
            <consortium name="RefSeq"/>
        </authorList>
    </citation>
    <scope>IDENTIFICATION</scope>
</reference>
<dbReference type="PANTHER" id="PTHR11240:SF22">
    <property type="entry name" value="RIBONUCLEASE T2"/>
    <property type="match status" value="1"/>
</dbReference>
<evidence type="ECO:0000256" key="16">
    <source>
        <dbReference type="PIRSR" id="PIRSR633697-1"/>
    </source>
</evidence>
<feature type="chain" id="PRO_5042591060" evidence="18">
    <location>
        <begin position="22"/>
        <end position="256"/>
    </location>
</feature>
<keyword evidence="5" id="KW-0964">Secreted</keyword>
<keyword evidence="7" id="KW-0255">Endonuclease</keyword>
<evidence type="ECO:0000256" key="6">
    <source>
        <dbReference type="ARBA" id="ARBA00022722"/>
    </source>
</evidence>
<dbReference type="Proteomes" id="UP000694920">
    <property type="component" value="Unplaced"/>
</dbReference>
<dbReference type="KEGG" id="ccin:107269342"/>
<evidence type="ECO:0000256" key="4">
    <source>
        <dbReference type="ARBA" id="ARBA00007469"/>
    </source>
</evidence>
<dbReference type="GO" id="GO:0003723">
    <property type="term" value="F:RNA binding"/>
    <property type="evidence" value="ECO:0007669"/>
    <property type="project" value="InterPro"/>
</dbReference>
<gene>
    <name evidence="20" type="primary">LOC107269342</name>
</gene>
<evidence type="ECO:0000256" key="7">
    <source>
        <dbReference type="ARBA" id="ARBA00022759"/>
    </source>
</evidence>
<evidence type="ECO:0000256" key="9">
    <source>
        <dbReference type="ARBA" id="ARBA00022824"/>
    </source>
</evidence>
<feature type="active site" evidence="16">
    <location>
        <position position="133"/>
    </location>
</feature>
<protein>
    <submittedName>
        <fullName evidence="20">Ribonuclease Oy isoform X1</fullName>
    </submittedName>
</protein>
<dbReference type="RefSeq" id="XP_015598563.1">
    <property type="nucleotide sequence ID" value="XM_015743077.2"/>
</dbReference>
<dbReference type="PANTHER" id="PTHR11240">
    <property type="entry name" value="RIBONUCLEASE T2"/>
    <property type="match status" value="1"/>
</dbReference>
<dbReference type="Gene3D" id="3.90.730.10">
    <property type="entry name" value="Ribonuclease T2-like"/>
    <property type="match status" value="1"/>
</dbReference>
<dbReference type="GO" id="GO:0033897">
    <property type="term" value="F:ribonuclease T2 activity"/>
    <property type="evidence" value="ECO:0007669"/>
    <property type="project" value="InterPro"/>
</dbReference>
<evidence type="ECO:0000256" key="14">
    <source>
        <dbReference type="ARBA" id="ARBA00051280"/>
    </source>
</evidence>
<dbReference type="FunFam" id="3.90.730.10:FF:000001">
    <property type="entry name" value="Ribonuclease T2"/>
    <property type="match status" value="1"/>
</dbReference>
<comment type="subcellular location">
    <subcellularLocation>
        <location evidence="1">Endoplasmic reticulum lumen</location>
    </subcellularLocation>
    <subcellularLocation>
        <location evidence="2">Lysosome</location>
    </subcellularLocation>
    <subcellularLocation>
        <location evidence="3">Secreted</location>
    </subcellularLocation>
</comment>
<evidence type="ECO:0000256" key="11">
    <source>
        <dbReference type="ARBA" id="ARBA00023180"/>
    </source>
</evidence>
<evidence type="ECO:0000256" key="1">
    <source>
        <dbReference type="ARBA" id="ARBA00004319"/>
    </source>
</evidence>
<proteinExistence type="inferred from homology"/>
<dbReference type="GO" id="GO:0006401">
    <property type="term" value="P:RNA catabolic process"/>
    <property type="evidence" value="ECO:0007669"/>
    <property type="project" value="TreeGrafter"/>
</dbReference>
<comment type="similarity">
    <text evidence="4 17">Belongs to the RNase T2 family.</text>
</comment>
<dbReference type="CDD" id="cd01061">
    <property type="entry name" value="RNase_T2_euk"/>
    <property type="match status" value="1"/>
</dbReference>
<comment type="catalytic activity">
    <reaction evidence="14">
        <text>a guanylyl-uridine-RNA = a 3'-end 2',3'-cyclophospho-GMP-RNA + a 5'-end dephospho-uridine-RNA</text>
        <dbReference type="Rhea" id="RHEA:81323"/>
        <dbReference type="Rhea" id="RHEA-COMP:17356"/>
        <dbReference type="Rhea" id="RHEA-COMP:19658"/>
        <dbReference type="Rhea" id="RHEA-COMP:19659"/>
        <dbReference type="ChEBI" id="CHEBI:173224"/>
        <dbReference type="ChEBI" id="CHEBI:231849"/>
        <dbReference type="ChEBI" id="CHEBI:231850"/>
    </reaction>
</comment>
<dbReference type="SUPFAM" id="SSF55895">
    <property type="entry name" value="Ribonuclease Rh-like"/>
    <property type="match status" value="1"/>
</dbReference>
<evidence type="ECO:0000256" key="2">
    <source>
        <dbReference type="ARBA" id="ARBA00004371"/>
    </source>
</evidence>
<evidence type="ECO:0000256" key="18">
    <source>
        <dbReference type="SAM" id="SignalP"/>
    </source>
</evidence>
<comment type="catalytic activity">
    <reaction evidence="15">
        <text>an adenylyl-uridine-RNA = a 3'-end 2',3'-cyclophospho-AMP-RNA + a 5'-end dephospho-uridine-RNA</text>
        <dbReference type="Rhea" id="RHEA:81383"/>
        <dbReference type="Rhea" id="RHEA-COMP:17356"/>
        <dbReference type="Rhea" id="RHEA-COMP:19675"/>
        <dbReference type="Rhea" id="RHEA-COMP:19676"/>
        <dbReference type="ChEBI" id="CHEBI:173224"/>
        <dbReference type="ChEBI" id="CHEBI:231879"/>
        <dbReference type="ChEBI" id="CHEBI:231881"/>
    </reaction>
    <physiologicalReaction direction="left-to-right" evidence="15">
        <dbReference type="Rhea" id="RHEA:81384"/>
    </physiologicalReaction>
</comment>
<feature type="active site" evidence="16">
    <location>
        <position position="129"/>
    </location>
</feature>
<keyword evidence="11" id="KW-0325">Glycoprotein</keyword>
<feature type="signal peptide" evidence="18">
    <location>
        <begin position="1"/>
        <end position="21"/>
    </location>
</feature>
<evidence type="ECO:0000256" key="10">
    <source>
        <dbReference type="ARBA" id="ARBA00023157"/>
    </source>
</evidence>
<keyword evidence="8" id="KW-0378">Hydrolase</keyword>
<keyword evidence="18" id="KW-0732">Signal</keyword>
<evidence type="ECO:0000256" key="13">
    <source>
        <dbReference type="ARBA" id="ARBA00023239"/>
    </source>
</evidence>
<dbReference type="GeneID" id="107269342"/>
<keyword evidence="13" id="KW-0456">Lyase</keyword>
<evidence type="ECO:0000256" key="8">
    <source>
        <dbReference type="ARBA" id="ARBA00022801"/>
    </source>
</evidence>
<dbReference type="GO" id="GO:0016787">
    <property type="term" value="F:hydrolase activity"/>
    <property type="evidence" value="ECO:0007669"/>
    <property type="project" value="UniProtKB-KW"/>
</dbReference>
<evidence type="ECO:0000313" key="20">
    <source>
        <dbReference type="RefSeq" id="XP_015598563.1"/>
    </source>
</evidence>
<dbReference type="GO" id="GO:0005788">
    <property type="term" value="C:endoplasmic reticulum lumen"/>
    <property type="evidence" value="ECO:0007669"/>
    <property type="project" value="UniProtKB-SubCell"/>
</dbReference>
<dbReference type="InterPro" id="IPR033130">
    <property type="entry name" value="RNase_T2_His_AS_2"/>
</dbReference>
<dbReference type="InterPro" id="IPR036430">
    <property type="entry name" value="RNase_T2-like_sf"/>
</dbReference>
<feature type="active site" evidence="16">
    <location>
        <position position="76"/>
    </location>
</feature>
<dbReference type="AlphaFoldDB" id="A0AAJ7BZV6"/>
<dbReference type="GO" id="GO:0005764">
    <property type="term" value="C:lysosome"/>
    <property type="evidence" value="ECO:0007669"/>
    <property type="project" value="UniProtKB-SubCell"/>
</dbReference>
<dbReference type="GO" id="GO:0005576">
    <property type="term" value="C:extracellular region"/>
    <property type="evidence" value="ECO:0007669"/>
    <property type="project" value="UniProtKB-SubCell"/>
</dbReference>
<keyword evidence="6" id="KW-0540">Nuclease</keyword>
<name>A0AAJ7BZV6_CEPCN</name>
<organism evidence="19 20">
    <name type="scientific">Cephus cinctus</name>
    <name type="common">Wheat stem sawfly</name>
    <dbReference type="NCBI Taxonomy" id="211228"/>
    <lineage>
        <taxon>Eukaryota</taxon>
        <taxon>Metazoa</taxon>
        <taxon>Ecdysozoa</taxon>
        <taxon>Arthropoda</taxon>
        <taxon>Hexapoda</taxon>
        <taxon>Insecta</taxon>
        <taxon>Pterygota</taxon>
        <taxon>Neoptera</taxon>
        <taxon>Endopterygota</taxon>
        <taxon>Hymenoptera</taxon>
        <taxon>Cephoidea</taxon>
        <taxon>Cephidae</taxon>
        <taxon>Cephus</taxon>
    </lineage>
</organism>
<sequence length="256" mass="29729">MVSRLINLWLLLVSIFVMTNGFSENSDGRHKEVSGSNEFDLLIFTQHWPQTVCYQWKEDTESHDCSLPRDEEWTIHGIWPTQYHKLAPQFCNHSLHFNASALAPLEDQLNVKWLDVEKGTARYSFWKHEWQKHGTCAVVLDSINTEVKYFQKGLDLLDKYDMKHVLGKKNIVPGDNHSVQDILNAIETILGKRCQVECITNSKTKQSYLFEIRICFSKTFELIHCDGIHGFPTNCDLKKNVIYPSNVPVDYRVIQI</sequence>
<dbReference type="PROSITE" id="PS00531">
    <property type="entry name" value="RNASE_T2_2"/>
    <property type="match status" value="1"/>
</dbReference>
<evidence type="ECO:0000256" key="12">
    <source>
        <dbReference type="ARBA" id="ARBA00023228"/>
    </source>
</evidence>
<evidence type="ECO:0000256" key="15">
    <source>
        <dbReference type="ARBA" id="ARBA00052670"/>
    </source>
</evidence>